<accession>A0ABW6R5T7</accession>
<dbReference type="EMBL" id="JBIAPI010000016">
    <property type="protein sequence ID" value="MFF3228891.1"/>
    <property type="molecule type" value="Genomic_DNA"/>
</dbReference>
<proteinExistence type="predicted"/>
<sequence>MPDTDTGTTSLDSRTVVAEPNTQNNAATSATSETRPYTHMPAIEAKWMAPESLVIDENIRKSFRIEDHPVQVDSITEHGVKDPINAIREPDGTVVAIDGQVRLLIARAVGTPVVPVFIVDEPAGLSPAERRIERTLDQINFNERRIPLTKADYAGGVAMMLDLGASVTRVAKGLSTTRDKVKGYATIGASPTAAALLDSKANQFSFDQLTVIGRYEALGDTEAVQRLDNCSRYSFAHAAAAI</sequence>
<gene>
    <name evidence="2" type="ORF">ACFYV7_39295</name>
</gene>
<dbReference type="InterPro" id="IPR036086">
    <property type="entry name" value="ParB/Sulfiredoxin_sf"/>
</dbReference>
<evidence type="ECO:0008006" key="4">
    <source>
        <dbReference type="Google" id="ProtNLM"/>
    </source>
</evidence>
<dbReference type="RefSeq" id="WP_387726053.1">
    <property type="nucleotide sequence ID" value="NZ_JBIAPI010000016.1"/>
</dbReference>
<organism evidence="2 3">
    <name type="scientific">Nocardia suismassiliense</name>
    <dbReference type="NCBI Taxonomy" id="2077092"/>
    <lineage>
        <taxon>Bacteria</taxon>
        <taxon>Bacillati</taxon>
        <taxon>Actinomycetota</taxon>
        <taxon>Actinomycetes</taxon>
        <taxon>Mycobacteriales</taxon>
        <taxon>Nocardiaceae</taxon>
        <taxon>Nocardia</taxon>
    </lineage>
</organism>
<name>A0ABW6R5T7_9NOCA</name>
<evidence type="ECO:0000313" key="2">
    <source>
        <dbReference type="EMBL" id="MFF3228891.1"/>
    </source>
</evidence>
<protein>
    <recommendedName>
        <fullName evidence="4">ParB/Sulfiredoxin domain-containing protein</fullName>
    </recommendedName>
</protein>
<feature type="compositionally biased region" description="Polar residues" evidence="1">
    <location>
        <begin position="20"/>
        <end position="35"/>
    </location>
</feature>
<evidence type="ECO:0000313" key="3">
    <source>
        <dbReference type="Proteomes" id="UP001601948"/>
    </source>
</evidence>
<dbReference type="Proteomes" id="UP001601948">
    <property type="component" value="Unassembled WGS sequence"/>
</dbReference>
<dbReference type="SUPFAM" id="SSF110849">
    <property type="entry name" value="ParB/Sulfiredoxin"/>
    <property type="match status" value="1"/>
</dbReference>
<feature type="compositionally biased region" description="Polar residues" evidence="1">
    <location>
        <begin position="1"/>
        <end position="13"/>
    </location>
</feature>
<reference evidence="2 3" key="1">
    <citation type="submission" date="2024-10" db="EMBL/GenBank/DDBJ databases">
        <title>The Natural Products Discovery Center: Release of the First 8490 Sequenced Strains for Exploring Actinobacteria Biosynthetic Diversity.</title>
        <authorList>
            <person name="Kalkreuter E."/>
            <person name="Kautsar S.A."/>
            <person name="Yang D."/>
            <person name="Bader C.D."/>
            <person name="Teijaro C.N."/>
            <person name="Fluegel L."/>
            <person name="Davis C.M."/>
            <person name="Simpson J.R."/>
            <person name="Lauterbach L."/>
            <person name="Steele A.D."/>
            <person name="Gui C."/>
            <person name="Meng S."/>
            <person name="Li G."/>
            <person name="Viehrig K."/>
            <person name="Ye F."/>
            <person name="Su P."/>
            <person name="Kiefer A.F."/>
            <person name="Nichols A."/>
            <person name="Cepeda A.J."/>
            <person name="Yan W."/>
            <person name="Fan B."/>
            <person name="Jiang Y."/>
            <person name="Adhikari A."/>
            <person name="Zheng C.-J."/>
            <person name="Schuster L."/>
            <person name="Cowan T.M."/>
            <person name="Smanski M.J."/>
            <person name="Chevrette M.G."/>
            <person name="De Carvalho L.P.S."/>
            <person name="Shen B."/>
        </authorList>
    </citation>
    <scope>NUCLEOTIDE SEQUENCE [LARGE SCALE GENOMIC DNA]</scope>
    <source>
        <strain evidence="2 3">NPDC003040</strain>
    </source>
</reference>
<keyword evidence="3" id="KW-1185">Reference proteome</keyword>
<comment type="caution">
    <text evidence="2">The sequence shown here is derived from an EMBL/GenBank/DDBJ whole genome shotgun (WGS) entry which is preliminary data.</text>
</comment>
<evidence type="ECO:0000256" key="1">
    <source>
        <dbReference type="SAM" id="MobiDB-lite"/>
    </source>
</evidence>
<dbReference type="Gene3D" id="3.90.1530.10">
    <property type="entry name" value="Conserved hypothetical protein from pyrococcus furiosus pfu- 392566-001, ParB domain"/>
    <property type="match status" value="1"/>
</dbReference>
<feature type="region of interest" description="Disordered" evidence="1">
    <location>
        <begin position="1"/>
        <end position="36"/>
    </location>
</feature>